<gene>
    <name evidence="4" type="ORF">D0962_36275</name>
</gene>
<evidence type="ECO:0000256" key="1">
    <source>
        <dbReference type="ARBA" id="ARBA00007362"/>
    </source>
</evidence>
<feature type="transmembrane region" description="Helical" evidence="2">
    <location>
        <begin position="202"/>
        <end position="224"/>
    </location>
</feature>
<dbReference type="AlphaFoldDB" id="A0A6M0SHU7"/>
<feature type="transmembrane region" description="Helical" evidence="2">
    <location>
        <begin position="257"/>
        <end position="278"/>
    </location>
</feature>
<name>A0A6M0SHU7_9CYAN</name>
<dbReference type="GO" id="GO:0016020">
    <property type="term" value="C:membrane"/>
    <property type="evidence" value="ECO:0007669"/>
    <property type="project" value="InterPro"/>
</dbReference>
<feature type="transmembrane region" description="Helical" evidence="2">
    <location>
        <begin position="93"/>
        <end position="110"/>
    </location>
</feature>
<protein>
    <submittedName>
        <fullName evidence="4">EamA family transporter</fullName>
    </submittedName>
</protein>
<feature type="transmembrane region" description="Helical" evidence="2">
    <location>
        <begin position="231"/>
        <end position="251"/>
    </location>
</feature>
<feature type="transmembrane region" description="Helical" evidence="2">
    <location>
        <begin position="174"/>
        <end position="196"/>
    </location>
</feature>
<sequence>MKSLADRIPAPTLVIFAGVTVQLGSALAKSVFELAGPLGTVFLRVALSAVLLFVLWRPGWQATRKHWPLVMAYGGVLTLMNTSFYLAIDRIPLGVAVAIEFIGPLGLAVIKSRRWLDVVWVTLAALGIILLAPLQGSGLDPLGLGFAGLAAMAWAGYILLAAATGNVVAGIEGLAWAMVFGTCILTPIGISAAGTALLDGRLLVTGLAVAARSSATYALELVALRRIPVNVFGVLLSVEPMLAAASGFLVLGETLTVRSLIAIVLISIAAAGSARYGVPVKD</sequence>
<dbReference type="InterPro" id="IPR000620">
    <property type="entry name" value="EamA_dom"/>
</dbReference>
<keyword evidence="2" id="KW-0472">Membrane</keyword>
<dbReference type="Pfam" id="PF00892">
    <property type="entry name" value="EamA"/>
    <property type="match status" value="1"/>
</dbReference>
<dbReference type="InterPro" id="IPR037185">
    <property type="entry name" value="EmrE-like"/>
</dbReference>
<dbReference type="RefSeq" id="WP_163671377.1">
    <property type="nucleotide sequence ID" value="NZ_QZCE01000002.1"/>
</dbReference>
<accession>A0A6M0SHU7</accession>
<feature type="transmembrane region" description="Helical" evidence="2">
    <location>
        <begin position="68"/>
        <end position="87"/>
    </location>
</feature>
<keyword evidence="2" id="KW-0812">Transmembrane</keyword>
<feature type="domain" description="EamA" evidence="3">
    <location>
        <begin position="143"/>
        <end position="271"/>
    </location>
</feature>
<dbReference type="SUPFAM" id="SSF103481">
    <property type="entry name" value="Multidrug resistance efflux transporter EmrE"/>
    <property type="match status" value="1"/>
</dbReference>
<evidence type="ECO:0000313" key="5">
    <source>
        <dbReference type="Proteomes" id="UP000473574"/>
    </source>
</evidence>
<evidence type="ECO:0000313" key="4">
    <source>
        <dbReference type="EMBL" id="NEZ68128.1"/>
    </source>
</evidence>
<keyword evidence="2" id="KW-1133">Transmembrane helix</keyword>
<evidence type="ECO:0000259" key="3">
    <source>
        <dbReference type="Pfam" id="PF00892"/>
    </source>
</evidence>
<organism evidence="4 5">
    <name type="scientific">Adonisia turfae CCMR0082</name>
    <dbReference type="NCBI Taxonomy" id="2304604"/>
    <lineage>
        <taxon>Bacteria</taxon>
        <taxon>Bacillati</taxon>
        <taxon>Cyanobacteriota</taxon>
        <taxon>Adonisia</taxon>
        <taxon>Adonisia turfae</taxon>
    </lineage>
</organism>
<comment type="caution">
    <text evidence="4">The sequence shown here is derived from an EMBL/GenBank/DDBJ whole genome shotgun (WGS) entry which is preliminary data.</text>
</comment>
<dbReference type="EMBL" id="QZCE01000002">
    <property type="protein sequence ID" value="NEZ68128.1"/>
    <property type="molecule type" value="Genomic_DNA"/>
</dbReference>
<proteinExistence type="inferred from homology"/>
<dbReference type="Proteomes" id="UP000473574">
    <property type="component" value="Unassembled WGS sequence"/>
</dbReference>
<reference evidence="4 5" key="1">
    <citation type="journal article" date="2020" name="Microb. Ecol.">
        <title>Ecogenomics of the Marine Benthic Filamentous Cyanobacterium Adonisia.</title>
        <authorList>
            <person name="Walter J.M."/>
            <person name="Coutinho F.H."/>
            <person name="Leomil L."/>
            <person name="Hargreaves P.I."/>
            <person name="Campeao M.E."/>
            <person name="Vieira V.V."/>
            <person name="Silva B.S."/>
            <person name="Fistarol G.O."/>
            <person name="Salomon P.S."/>
            <person name="Sawabe T."/>
            <person name="Mino S."/>
            <person name="Hosokawa M."/>
            <person name="Miyashita H."/>
            <person name="Maruyama F."/>
            <person name="van Verk M.C."/>
            <person name="Dutilh B.E."/>
            <person name="Thompson C.C."/>
            <person name="Thompson F.L."/>
        </authorList>
    </citation>
    <scope>NUCLEOTIDE SEQUENCE [LARGE SCALE GENOMIC DNA]</scope>
    <source>
        <strain evidence="4 5">CCMR0082</strain>
    </source>
</reference>
<comment type="similarity">
    <text evidence="1">Belongs to the EamA transporter family.</text>
</comment>
<feature type="transmembrane region" description="Helical" evidence="2">
    <location>
        <begin position="38"/>
        <end position="56"/>
    </location>
</feature>
<feature type="transmembrane region" description="Helical" evidence="2">
    <location>
        <begin position="142"/>
        <end position="162"/>
    </location>
</feature>
<evidence type="ECO:0000256" key="2">
    <source>
        <dbReference type="SAM" id="Phobius"/>
    </source>
</evidence>
<feature type="transmembrane region" description="Helical" evidence="2">
    <location>
        <begin position="117"/>
        <end position="136"/>
    </location>
</feature>